<evidence type="ECO:0000256" key="6">
    <source>
        <dbReference type="SAM" id="Phobius"/>
    </source>
</evidence>
<proteinExistence type="predicted"/>
<evidence type="ECO:0000259" key="7">
    <source>
        <dbReference type="PROSITE" id="PS50109"/>
    </source>
</evidence>
<comment type="catalytic activity">
    <reaction evidence="1">
        <text>ATP + protein L-histidine = ADP + protein N-phospho-L-histidine.</text>
        <dbReference type="EC" id="2.7.13.3"/>
    </reaction>
</comment>
<dbReference type="InterPro" id="IPR036097">
    <property type="entry name" value="HisK_dim/P_sf"/>
</dbReference>
<evidence type="ECO:0000313" key="9">
    <source>
        <dbReference type="Proteomes" id="UP000468943"/>
    </source>
</evidence>
<dbReference type="CDD" id="cd00082">
    <property type="entry name" value="HisKA"/>
    <property type="match status" value="1"/>
</dbReference>
<dbReference type="Pfam" id="PF00512">
    <property type="entry name" value="HisKA"/>
    <property type="match status" value="1"/>
</dbReference>
<evidence type="ECO:0000313" key="8">
    <source>
        <dbReference type="EMBL" id="MXO56148.1"/>
    </source>
</evidence>
<keyword evidence="9" id="KW-1185">Reference proteome</keyword>
<dbReference type="Gene3D" id="3.30.565.10">
    <property type="entry name" value="Histidine kinase-like ATPase, C-terminal domain"/>
    <property type="match status" value="1"/>
</dbReference>
<dbReference type="Pfam" id="PF05226">
    <property type="entry name" value="CHASE2"/>
    <property type="match status" value="1"/>
</dbReference>
<name>A0A6I4SL24_9SPHN</name>
<evidence type="ECO:0000256" key="2">
    <source>
        <dbReference type="ARBA" id="ARBA00012438"/>
    </source>
</evidence>
<dbReference type="SMART" id="SM01080">
    <property type="entry name" value="CHASE2"/>
    <property type="match status" value="1"/>
</dbReference>
<dbReference type="SUPFAM" id="SSF47384">
    <property type="entry name" value="Homodimeric domain of signal transducing histidine kinase"/>
    <property type="match status" value="1"/>
</dbReference>
<dbReference type="SUPFAM" id="SSF55874">
    <property type="entry name" value="ATPase domain of HSP90 chaperone/DNA topoisomerase II/histidine kinase"/>
    <property type="match status" value="1"/>
</dbReference>
<sequence length="736" mass="79966">MSFKRLILEWAILLACACGLAVLALSAQVTNRMDGRLLDFSTWLANGPVSDDIVIVAIDDYSLNRIGAWPWSRQTHAQLVRELDEAGAQSILFDVLFLEPTEAKADTALANAIRDSGKVILPHTFAAQENSENNVAVAYPLEILRAPALAVGHVYTEPDQDGILRRFDLALQSGDDVFLQFAMAALQAGSADEDDPPGKSAGANVPKRKAIVPFNPAGSYAVIPAANILDSDIPRGFLEGKTIIIGAIAPGLSDRYFVPSGRVEIMSGVETQANLLAAIKQGNLIYEADSRWPLALSLLAILAQFLAFWRLNPRRGLYATVALIIAMLTLSVGLVVAAGVWIPVATAAVVMLLAYPLWSWRRLTTVSEYLDREAGRLPHQLPENTEAGGFDIIAQQVDRMRKLISSVSDSFTFLQQVIELAPDAIIVLDRDGVVQMMNQKADLLFTEWDLADRPAFGEVVLLANAIIDNEKGELTSKDGDVFLMASADFVASDSAKSGQIVALRDISQIRRRETERAEMLEFLSHDMRTPQVAIIGLTKGAASDAVGNDRLRRIRTQAERTLKLADDFVQLARLEEAALYFEDTDLSALAEEACDRAYSLAKKKGITVTQELSEMPVFAWVEASLIARLLDNLLGNAIKYSPGKSVVMLSVREMDDENVVLAVSDEGPGLPTERLADPFARFGAHETKAGPSAGLGLTFVQRTVQKHHGTIEVVSHSTTGTKFSIELPKNAPGELG</sequence>
<keyword evidence="3" id="KW-0597">Phosphoprotein</keyword>
<protein>
    <recommendedName>
        <fullName evidence="2">histidine kinase</fullName>
        <ecNumber evidence="2">2.7.13.3</ecNumber>
    </recommendedName>
</protein>
<feature type="transmembrane region" description="Helical" evidence="6">
    <location>
        <begin position="316"/>
        <end position="334"/>
    </location>
</feature>
<dbReference type="PRINTS" id="PR00344">
    <property type="entry name" value="BCTRLSENSOR"/>
</dbReference>
<feature type="transmembrane region" description="Helical" evidence="6">
    <location>
        <begin position="292"/>
        <end position="309"/>
    </location>
</feature>
<dbReference type="RefSeq" id="WP_160597379.1">
    <property type="nucleotide sequence ID" value="NZ_WTYS01000001.1"/>
</dbReference>
<dbReference type="PANTHER" id="PTHR43047:SF72">
    <property type="entry name" value="OSMOSENSING HISTIDINE PROTEIN KINASE SLN1"/>
    <property type="match status" value="1"/>
</dbReference>
<dbReference type="Gene3D" id="1.10.287.130">
    <property type="match status" value="1"/>
</dbReference>
<reference evidence="8 9" key="1">
    <citation type="submission" date="2019-12" db="EMBL/GenBank/DDBJ databases">
        <title>Genomic-based taxomic classification of the family Erythrobacteraceae.</title>
        <authorList>
            <person name="Xu L."/>
        </authorList>
    </citation>
    <scope>NUCLEOTIDE SEQUENCE [LARGE SCALE GENOMIC DNA]</scope>
    <source>
        <strain evidence="8 9">JCM 17802</strain>
    </source>
</reference>
<dbReference type="EMBL" id="WTYS01000001">
    <property type="protein sequence ID" value="MXO56148.1"/>
    <property type="molecule type" value="Genomic_DNA"/>
</dbReference>
<dbReference type="GO" id="GO:0000155">
    <property type="term" value="F:phosphorelay sensor kinase activity"/>
    <property type="evidence" value="ECO:0007669"/>
    <property type="project" value="InterPro"/>
</dbReference>
<dbReference type="InterPro" id="IPR007890">
    <property type="entry name" value="CHASE2"/>
</dbReference>
<dbReference type="InterPro" id="IPR003661">
    <property type="entry name" value="HisK_dim/P_dom"/>
</dbReference>
<dbReference type="InterPro" id="IPR036890">
    <property type="entry name" value="HATPase_C_sf"/>
</dbReference>
<dbReference type="OrthoDB" id="9789782at2"/>
<dbReference type="InterPro" id="IPR005467">
    <property type="entry name" value="His_kinase_dom"/>
</dbReference>
<evidence type="ECO:0000256" key="1">
    <source>
        <dbReference type="ARBA" id="ARBA00000085"/>
    </source>
</evidence>
<keyword evidence="4" id="KW-0808">Transferase</keyword>
<dbReference type="Proteomes" id="UP000468943">
    <property type="component" value="Unassembled WGS sequence"/>
</dbReference>
<dbReference type="AlphaFoldDB" id="A0A6I4SL24"/>
<evidence type="ECO:0000256" key="3">
    <source>
        <dbReference type="ARBA" id="ARBA00022553"/>
    </source>
</evidence>
<keyword evidence="5" id="KW-0418">Kinase</keyword>
<evidence type="ECO:0000256" key="5">
    <source>
        <dbReference type="ARBA" id="ARBA00022777"/>
    </source>
</evidence>
<keyword evidence="6" id="KW-0472">Membrane</keyword>
<gene>
    <name evidence="8" type="ORF">GRI36_04565</name>
</gene>
<organism evidence="8 9">
    <name type="scientific">Pontixanthobacter gangjinensis</name>
    <dbReference type="NCBI Taxonomy" id="1028742"/>
    <lineage>
        <taxon>Bacteria</taxon>
        <taxon>Pseudomonadati</taxon>
        <taxon>Pseudomonadota</taxon>
        <taxon>Alphaproteobacteria</taxon>
        <taxon>Sphingomonadales</taxon>
        <taxon>Erythrobacteraceae</taxon>
        <taxon>Pontixanthobacter</taxon>
    </lineage>
</organism>
<keyword evidence="6" id="KW-1133">Transmembrane helix</keyword>
<feature type="domain" description="Histidine kinase" evidence="7">
    <location>
        <begin position="522"/>
        <end position="731"/>
    </location>
</feature>
<dbReference type="SMART" id="SM00387">
    <property type="entry name" value="HATPase_c"/>
    <property type="match status" value="1"/>
</dbReference>
<dbReference type="PIRSF" id="PIRSF037347">
    <property type="entry name" value="STHK_CHASE2_PAS_prd"/>
    <property type="match status" value="1"/>
</dbReference>
<dbReference type="InterPro" id="IPR017181">
    <property type="entry name" value="Sig_transdc_His_kin_CHASE2"/>
</dbReference>
<dbReference type="EC" id="2.7.13.3" evidence="2"/>
<accession>A0A6I4SL24</accession>
<dbReference type="GO" id="GO:0009927">
    <property type="term" value="F:histidine phosphotransfer kinase activity"/>
    <property type="evidence" value="ECO:0007669"/>
    <property type="project" value="TreeGrafter"/>
</dbReference>
<keyword evidence="6" id="KW-0812">Transmembrane</keyword>
<dbReference type="GO" id="GO:0005886">
    <property type="term" value="C:plasma membrane"/>
    <property type="evidence" value="ECO:0007669"/>
    <property type="project" value="TreeGrafter"/>
</dbReference>
<dbReference type="InterPro" id="IPR003594">
    <property type="entry name" value="HATPase_dom"/>
</dbReference>
<evidence type="ECO:0000256" key="4">
    <source>
        <dbReference type="ARBA" id="ARBA00022679"/>
    </source>
</evidence>
<dbReference type="Pfam" id="PF02518">
    <property type="entry name" value="HATPase_c"/>
    <property type="match status" value="1"/>
</dbReference>
<dbReference type="PROSITE" id="PS50109">
    <property type="entry name" value="HIS_KIN"/>
    <property type="match status" value="1"/>
</dbReference>
<comment type="caution">
    <text evidence="8">The sequence shown here is derived from an EMBL/GenBank/DDBJ whole genome shotgun (WGS) entry which is preliminary data.</text>
</comment>
<dbReference type="SMART" id="SM00388">
    <property type="entry name" value="HisKA"/>
    <property type="match status" value="1"/>
</dbReference>
<dbReference type="PANTHER" id="PTHR43047">
    <property type="entry name" value="TWO-COMPONENT HISTIDINE PROTEIN KINASE"/>
    <property type="match status" value="1"/>
</dbReference>
<dbReference type="InterPro" id="IPR004358">
    <property type="entry name" value="Sig_transdc_His_kin-like_C"/>
</dbReference>